<dbReference type="EMBL" id="ML738589">
    <property type="protein sequence ID" value="KAE8167389.1"/>
    <property type="molecule type" value="Genomic_DNA"/>
</dbReference>
<evidence type="ECO:0000313" key="6">
    <source>
        <dbReference type="Proteomes" id="UP000326950"/>
    </source>
</evidence>
<keyword evidence="6" id="KW-1185">Reference proteome</keyword>
<accession>A0A5N6V924</accession>
<dbReference type="GO" id="GO:0004540">
    <property type="term" value="F:RNA nuclease activity"/>
    <property type="evidence" value="ECO:0007669"/>
    <property type="project" value="InterPro"/>
</dbReference>
<feature type="compositionally biased region" description="Polar residues" evidence="3">
    <location>
        <begin position="24"/>
        <end position="37"/>
    </location>
</feature>
<evidence type="ECO:0000256" key="1">
    <source>
        <dbReference type="ARBA" id="ARBA00022722"/>
    </source>
</evidence>
<evidence type="ECO:0000256" key="4">
    <source>
        <dbReference type="SAM" id="SignalP"/>
    </source>
</evidence>
<dbReference type="OrthoDB" id="5425539at2759"/>
<feature type="compositionally biased region" description="Polar residues" evidence="3">
    <location>
        <begin position="50"/>
        <end position="59"/>
    </location>
</feature>
<dbReference type="Proteomes" id="UP000326950">
    <property type="component" value="Unassembled WGS sequence"/>
</dbReference>
<keyword evidence="2" id="KW-0378">Hydrolase</keyword>
<proteinExistence type="predicted"/>
<organism evidence="5 6">
    <name type="scientific">Aspergillus tamarii</name>
    <dbReference type="NCBI Taxonomy" id="41984"/>
    <lineage>
        <taxon>Eukaryota</taxon>
        <taxon>Fungi</taxon>
        <taxon>Dikarya</taxon>
        <taxon>Ascomycota</taxon>
        <taxon>Pezizomycotina</taxon>
        <taxon>Eurotiomycetes</taxon>
        <taxon>Eurotiomycetidae</taxon>
        <taxon>Eurotiales</taxon>
        <taxon>Aspergillaceae</taxon>
        <taxon>Aspergillus</taxon>
        <taxon>Aspergillus subgen. Circumdati</taxon>
    </lineage>
</organism>
<dbReference type="AlphaFoldDB" id="A0A5N6V924"/>
<protein>
    <submittedName>
        <fullName evidence="5">Uncharacterized protein</fullName>
    </submittedName>
</protein>
<dbReference type="SUPFAM" id="SSF53933">
    <property type="entry name" value="Microbial ribonucleases"/>
    <property type="match status" value="1"/>
</dbReference>
<sequence length="200" mass="22188">MKIAVALSIISLALAVPRPPSPALSETSINNYNNYNKAQPASQRPPSPALSDTQPAVQQPYTPIPANIQGLDSSFSVKCGQFTVPGADIHRAISLGVSLDRHGQQLAKFPHDYANHENFNFLHPQCRGKGRLHRREIPIVKGGYFNGNWEDLNQFRAIFVYDTWSMADAQGRPSAIYCGTIYHPRRTNTFNGCDVRKLKA</sequence>
<feature type="region of interest" description="Disordered" evidence="3">
    <location>
        <begin position="18"/>
        <end position="59"/>
    </location>
</feature>
<evidence type="ECO:0000256" key="2">
    <source>
        <dbReference type="ARBA" id="ARBA00022801"/>
    </source>
</evidence>
<name>A0A5N6V924_ASPTM</name>
<evidence type="ECO:0000256" key="3">
    <source>
        <dbReference type="SAM" id="MobiDB-lite"/>
    </source>
</evidence>
<reference evidence="5 6" key="1">
    <citation type="submission" date="2019-04" db="EMBL/GenBank/DDBJ databases">
        <title>Friends and foes A comparative genomics study of 23 Aspergillus species from section Flavi.</title>
        <authorList>
            <consortium name="DOE Joint Genome Institute"/>
            <person name="Kjaerbolling I."/>
            <person name="Vesth T."/>
            <person name="Frisvad J.C."/>
            <person name="Nybo J.L."/>
            <person name="Theobald S."/>
            <person name="Kildgaard S."/>
            <person name="Isbrandt T."/>
            <person name="Kuo A."/>
            <person name="Sato A."/>
            <person name="Lyhne E.K."/>
            <person name="Kogle M.E."/>
            <person name="Wiebenga A."/>
            <person name="Kun R.S."/>
            <person name="Lubbers R.J."/>
            <person name="Makela M.R."/>
            <person name="Barry K."/>
            <person name="Chovatia M."/>
            <person name="Clum A."/>
            <person name="Daum C."/>
            <person name="Haridas S."/>
            <person name="He G."/>
            <person name="LaButti K."/>
            <person name="Lipzen A."/>
            <person name="Mondo S."/>
            <person name="Riley R."/>
            <person name="Salamov A."/>
            <person name="Simmons B.A."/>
            <person name="Magnuson J.K."/>
            <person name="Henrissat B."/>
            <person name="Mortensen U.H."/>
            <person name="Larsen T.O."/>
            <person name="Devries R.P."/>
            <person name="Grigoriev I.V."/>
            <person name="Machida M."/>
            <person name="Baker S.E."/>
            <person name="Andersen M.R."/>
        </authorList>
    </citation>
    <scope>NUCLEOTIDE SEQUENCE [LARGE SCALE GENOMIC DNA]</scope>
    <source>
        <strain evidence="5 6">CBS 117626</strain>
    </source>
</reference>
<feature type="signal peptide" evidence="4">
    <location>
        <begin position="1"/>
        <end position="15"/>
    </location>
</feature>
<dbReference type="Gene3D" id="3.10.450.30">
    <property type="entry name" value="Microbial ribonucleases"/>
    <property type="match status" value="1"/>
</dbReference>
<evidence type="ECO:0000313" key="5">
    <source>
        <dbReference type="EMBL" id="KAE8167389.1"/>
    </source>
</evidence>
<dbReference type="GO" id="GO:0003723">
    <property type="term" value="F:RNA binding"/>
    <property type="evidence" value="ECO:0007669"/>
    <property type="project" value="InterPro"/>
</dbReference>
<dbReference type="InterPro" id="IPR016191">
    <property type="entry name" value="Ribonuclease/ribotoxin"/>
</dbReference>
<dbReference type="GO" id="GO:0016787">
    <property type="term" value="F:hydrolase activity"/>
    <property type="evidence" value="ECO:0007669"/>
    <property type="project" value="UniProtKB-KW"/>
</dbReference>
<gene>
    <name evidence="5" type="ORF">BDV40DRAFT_295502</name>
</gene>
<keyword evidence="4" id="KW-0732">Signal</keyword>
<keyword evidence="1" id="KW-0540">Nuclease</keyword>
<feature type="chain" id="PRO_5025009745" evidence="4">
    <location>
        <begin position="16"/>
        <end position="200"/>
    </location>
</feature>